<dbReference type="AlphaFoldDB" id="A0AAV7QCY1"/>
<proteinExistence type="predicted"/>
<feature type="region of interest" description="Disordered" evidence="1">
    <location>
        <begin position="25"/>
        <end position="49"/>
    </location>
</feature>
<evidence type="ECO:0000313" key="3">
    <source>
        <dbReference type="Proteomes" id="UP001066276"/>
    </source>
</evidence>
<accession>A0AAV7QCY1</accession>
<dbReference type="InterPro" id="IPR052925">
    <property type="entry name" value="Phage_Integrase-like_Recomb"/>
</dbReference>
<dbReference type="PANTHER" id="PTHR34605">
    <property type="entry name" value="PHAGE_INTEGRASE DOMAIN-CONTAINING PROTEIN"/>
    <property type="match status" value="1"/>
</dbReference>
<dbReference type="Proteomes" id="UP001066276">
    <property type="component" value="Chromosome 6"/>
</dbReference>
<sequence length="436" mass="46722">MSAVPSGGRLVACGASARTYKRARTSRKAAKQAPLAVESGGERGDEHFEERPLGGAAKMAAPSGRAVFGSLEPDNLNVGVGQGGAKIVESGIIIIDSEEEGEIEEVEGLSGKGNIEQSEASERAGGSRSLQWVPREVSPIVQRVQEWEVANKSVFMAWEQVEFVDEQGAVLRGTISGVTRDDGRSGSAQVRLDFWQQGARAYLSGCNKAHVHERHGLASECQRFGRPADFPVPVEVRAPPAHQFEERAQSGAVRPTARETSVHDIESLDPFLRETRVIPASRSASSGLVPEEEELDYEYEAPVVDVRAVSAPKTVSSGQAVQGDCLSSRREVVGGLRRGEVSGEAGLLSRDESILGRNAKNVDVAIQVETGDGLTESKPEGSFNATPVVTGLDPRCYGTHSFRIGAATEARALGKSDGFIMGLGRWKSQCFKHYVR</sequence>
<dbReference type="GO" id="GO:0015074">
    <property type="term" value="P:DNA integration"/>
    <property type="evidence" value="ECO:0007669"/>
    <property type="project" value="InterPro"/>
</dbReference>
<dbReference type="GO" id="GO:0003677">
    <property type="term" value="F:DNA binding"/>
    <property type="evidence" value="ECO:0007669"/>
    <property type="project" value="InterPro"/>
</dbReference>
<comment type="caution">
    <text evidence="2">The sequence shown here is derived from an EMBL/GenBank/DDBJ whole genome shotgun (WGS) entry which is preliminary data.</text>
</comment>
<keyword evidence="3" id="KW-1185">Reference proteome</keyword>
<protein>
    <submittedName>
        <fullName evidence="2">Uncharacterized protein</fullName>
    </submittedName>
</protein>
<name>A0AAV7QCY1_PLEWA</name>
<evidence type="ECO:0000256" key="1">
    <source>
        <dbReference type="SAM" id="MobiDB-lite"/>
    </source>
</evidence>
<dbReference type="PANTHER" id="PTHR34605:SF4">
    <property type="entry name" value="DNA ADENINE METHYLTRANSFERASE"/>
    <property type="match status" value="1"/>
</dbReference>
<dbReference type="Gene3D" id="1.10.443.10">
    <property type="entry name" value="Intergrase catalytic core"/>
    <property type="match status" value="1"/>
</dbReference>
<dbReference type="EMBL" id="JANPWB010000010">
    <property type="protein sequence ID" value="KAJ1137336.1"/>
    <property type="molecule type" value="Genomic_DNA"/>
</dbReference>
<evidence type="ECO:0000313" key="2">
    <source>
        <dbReference type="EMBL" id="KAJ1137336.1"/>
    </source>
</evidence>
<dbReference type="GO" id="GO:0006310">
    <property type="term" value="P:DNA recombination"/>
    <property type="evidence" value="ECO:0007669"/>
    <property type="project" value="InterPro"/>
</dbReference>
<organism evidence="2 3">
    <name type="scientific">Pleurodeles waltl</name>
    <name type="common">Iberian ribbed newt</name>
    <dbReference type="NCBI Taxonomy" id="8319"/>
    <lineage>
        <taxon>Eukaryota</taxon>
        <taxon>Metazoa</taxon>
        <taxon>Chordata</taxon>
        <taxon>Craniata</taxon>
        <taxon>Vertebrata</taxon>
        <taxon>Euteleostomi</taxon>
        <taxon>Amphibia</taxon>
        <taxon>Batrachia</taxon>
        <taxon>Caudata</taxon>
        <taxon>Salamandroidea</taxon>
        <taxon>Salamandridae</taxon>
        <taxon>Pleurodelinae</taxon>
        <taxon>Pleurodeles</taxon>
    </lineage>
</organism>
<feature type="compositionally biased region" description="Basic and acidic residues" evidence="1">
    <location>
        <begin position="40"/>
        <end position="49"/>
    </location>
</feature>
<reference evidence="2" key="1">
    <citation type="journal article" date="2022" name="bioRxiv">
        <title>Sequencing and chromosome-scale assembly of the giantPleurodeles waltlgenome.</title>
        <authorList>
            <person name="Brown T."/>
            <person name="Elewa A."/>
            <person name="Iarovenko S."/>
            <person name="Subramanian E."/>
            <person name="Araus A.J."/>
            <person name="Petzold A."/>
            <person name="Susuki M."/>
            <person name="Suzuki K.-i.T."/>
            <person name="Hayashi T."/>
            <person name="Toyoda A."/>
            <person name="Oliveira C."/>
            <person name="Osipova E."/>
            <person name="Leigh N.D."/>
            <person name="Simon A."/>
            <person name="Yun M.H."/>
        </authorList>
    </citation>
    <scope>NUCLEOTIDE SEQUENCE</scope>
    <source>
        <strain evidence="2">20211129_DDA</strain>
        <tissue evidence="2">Liver</tissue>
    </source>
</reference>
<feature type="region of interest" description="Disordered" evidence="1">
    <location>
        <begin position="104"/>
        <end position="129"/>
    </location>
</feature>
<gene>
    <name evidence="2" type="ORF">NDU88_003747</name>
</gene>
<dbReference type="InterPro" id="IPR013762">
    <property type="entry name" value="Integrase-like_cat_sf"/>
</dbReference>